<dbReference type="AlphaFoldDB" id="A0A923N3A2"/>
<feature type="chain" id="PRO_5037825884" description="SH3 domain-containing protein" evidence="1">
    <location>
        <begin position="19"/>
        <end position="282"/>
    </location>
</feature>
<reference evidence="2" key="1">
    <citation type="submission" date="2020-08" db="EMBL/GenBank/DDBJ databases">
        <title>Pontibacter sp. SD6 16S ribosomal RNA gene Genome sequencing and assembly.</title>
        <authorList>
            <person name="Kang M."/>
        </authorList>
    </citation>
    <scope>NUCLEOTIDE SEQUENCE</scope>
    <source>
        <strain evidence="2">SD6</strain>
    </source>
</reference>
<evidence type="ECO:0008006" key="4">
    <source>
        <dbReference type="Google" id="ProtNLM"/>
    </source>
</evidence>
<proteinExistence type="predicted"/>
<name>A0A923N3A2_9BACT</name>
<evidence type="ECO:0000256" key="1">
    <source>
        <dbReference type="SAM" id="SignalP"/>
    </source>
</evidence>
<sequence length="282" mass="31559">MRKLLLLPVALFFGCKQAADNAVSSPPTDHSITLVEEEPKESIEDKVYVTYEADTTGLSAEPSTPLKLLLEGSFHKEEVWQHAEKKSWLAVFYENGTYYLRPTTIQIKPAYDPVADSDMEVNGKRIISGREVTSQDSNAVFFLTGLKNYKAGTIDTVALSRNILPANKSLSYTFKGKSYSIKAFGDSTKLSEHEYAYQNYGWKVSGTKKGKYVEQVLAQDEYFDDSIYTLLWAGDIDRDGTPDLLIDVSNHYNVSSIVLFLSSFAEKGKLYEKVALFETVGC</sequence>
<evidence type="ECO:0000313" key="2">
    <source>
        <dbReference type="EMBL" id="MBC5991369.1"/>
    </source>
</evidence>
<keyword evidence="1" id="KW-0732">Signal</keyword>
<dbReference type="EMBL" id="JACRVF010000001">
    <property type="protein sequence ID" value="MBC5991369.1"/>
    <property type="molecule type" value="Genomic_DNA"/>
</dbReference>
<dbReference type="RefSeq" id="WP_187065376.1">
    <property type="nucleotide sequence ID" value="NZ_JACRVF010000001.1"/>
</dbReference>
<comment type="caution">
    <text evidence="2">The sequence shown here is derived from an EMBL/GenBank/DDBJ whole genome shotgun (WGS) entry which is preliminary data.</text>
</comment>
<organism evidence="2 3">
    <name type="scientific">Pontibacter cellulosilyticus</name>
    <dbReference type="NCBI Taxonomy" id="1720253"/>
    <lineage>
        <taxon>Bacteria</taxon>
        <taxon>Pseudomonadati</taxon>
        <taxon>Bacteroidota</taxon>
        <taxon>Cytophagia</taxon>
        <taxon>Cytophagales</taxon>
        <taxon>Hymenobacteraceae</taxon>
        <taxon>Pontibacter</taxon>
    </lineage>
</organism>
<gene>
    <name evidence="2" type="ORF">H8S84_00810</name>
</gene>
<dbReference type="Proteomes" id="UP000603640">
    <property type="component" value="Unassembled WGS sequence"/>
</dbReference>
<protein>
    <recommendedName>
        <fullName evidence="4">SH3 domain-containing protein</fullName>
    </recommendedName>
</protein>
<feature type="signal peptide" evidence="1">
    <location>
        <begin position="1"/>
        <end position="18"/>
    </location>
</feature>
<evidence type="ECO:0000313" key="3">
    <source>
        <dbReference type="Proteomes" id="UP000603640"/>
    </source>
</evidence>
<dbReference type="PROSITE" id="PS51257">
    <property type="entry name" value="PROKAR_LIPOPROTEIN"/>
    <property type="match status" value="1"/>
</dbReference>
<accession>A0A923N3A2</accession>
<keyword evidence="3" id="KW-1185">Reference proteome</keyword>